<evidence type="ECO:0000256" key="5">
    <source>
        <dbReference type="ARBA" id="ARBA00022692"/>
    </source>
</evidence>
<feature type="transmembrane region" description="Helical" evidence="11">
    <location>
        <begin position="130"/>
        <end position="151"/>
    </location>
</feature>
<evidence type="ECO:0000256" key="9">
    <source>
        <dbReference type="ARBA" id="ARBA00023136"/>
    </source>
</evidence>
<dbReference type="FunFam" id="3.40.50.300:FF:000221">
    <property type="entry name" value="Multidrug ABC transporter ATP-binding protein"/>
    <property type="match status" value="1"/>
</dbReference>
<dbReference type="GO" id="GO:0005886">
    <property type="term" value="C:plasma membrane"/>
    <property type="evidence" value="ECO:0007669"/>
    <property type="project" value="UniProtKB-SubCell"/>
</dbReference>
<keyword evidence="2" id="KW-0813">Transport</keyword>
<feature type="domain" description="ABC transmembrane type-1" evidence="13">
    <location>
        <begin position="25"/>
        <end position="308"/>
    </location>
</feature>
<dbReference type="InterPro" id="IPR027417">
    <property type="entry name" value="P-loop_NTPase"/>
</dbReference>
<feature type="transmembrane region" description="Helical" evidence="11">
    <location>
        <begin position="157"/>
        <end position="178"/>
    </location>
</feature>
<keyword evidence="15" id="KW-1185">Reference proteome</keyword>
<dbReference type="PANTHER" id="PTHR24221">
    <property type="entry name" value="ATP-BINDING CASSETTE SUB-FAMILY B"/>
    <property type="match status" value="1"/>
</dbReference>
<reference evidence="14 15" key="1">
    <citation type="submission" date="2020-03" db="EMBL/GenBank/DDBJ databases">
        <title>Sequencing the genomes of 1000 actinobacteria strains.</title>
        <authorList>
            <person name="Klenk H.-P."/>
        </authorList>
    </citation>
    <scope>NUCLEOTIDE SEQUENCE [LARGE SCALE GENOMIC DNA]</scope>
    <source>
        <strain evidence="14 15">DSM 44556</strain>
    </source>
</reference>
<evidence type="ECO:0000259" key="13">
    <source>
        <dbReference type="PROSITE" id="PS50929"/>
    </source>
</evidence>
<dbReference type="PROSITE" id="PS50929">
    <property type="entry name" value="ABC_TM1F"/>
    <property type="match status" value="1"/>
</dbReference>
<keyword evidence="4" id="KW-0997">Cell inner membrane</keyword>
<keyword evidence="9 11" id="KW-0472">Membrane</keyword>
<evidence type="ECO:0000256" key="4">
    <source>
        <dbReference type="ARBA" id="ARBA00022519"/>
    </source>
</evidence>
<dbReference type="InterPro" id="IPR036640">
    <property type="entry name" value="ABC1_TM_sf"/>
</dbReference>
<dbReference type="GO" id="GO:0034040">
    <property type="term" value="F:ATPase-coupled lipid transmembrane transporter activity"/>
    <property type="evidence" value="ECO:0007669"/>
    <property type="project" value="TreeGrafter"/>
</dbReference>
<dbReference type="InterPro" id="IPR017871">
    <property type="entry name" value="ABC_transporter-like_CS"/>
</dbReference>
<keyword evidence="8 11" id="KW-1133">Transmembrane helix</keyword>
<dbReference type="InterPro" id="IPR003593">
    <property type="entry name" value="AAA+_ATPase"/>
</dbReference>
<feature type="domain" description="ABC transporter" evidence="12">
    <location>
        <begin position="340"/>
        <end position="586"/>
    </location>
</feature>
<keyword evidence="3" id="KW-1003">Cell membrane</keyword>
<dbReference type="Pfam" id="PF00005">
    <property type="entry name" value="ABC_tran"/>
    <property type="match status" value="1"/>
</dbReference>
<dbReference type="EMBL" id="JAANOW010000002">
    <property type="protein sequence ID" value="NIH97154.1"/>
    <property type="molecule type" value="Genomic_DNA"/>
</dbReference>
<evidence type="ECO:0000256" key="10">
    <source>
        <dbReference type="ARBA" id="ARBA00023455"/>
    </source>
</evidence>
<dbReference type="PROSITE" id="PS00211">
    <property type="entry name" value="ABC_TRANSPORTER_1"/>
    <property type="match status" value="1"/>
</dbReference>
<evidence type="ECO:0000259" key="12">
    <source>
        <dbReference type="PROSITE" id="PS50893"/>
    </source>
</evidence>
<proteinExistence type="inferred from homology"/>
<dbReference type="SUPFAM" id="SSF90123">
    <property type="entry name" value="ABC transporter transmembrane region"/>
    <property type="match status" value="1"/>
</dbReference>
<evidence type="ECO:0000256" key="8">
    <source>
        <dbReference type="ARBA" id="ARBA00022989"/>
    </source>
</evidence>
<comment type="similarity">
    <text evidence="10">Belongs to the ABC transporter superfamily. Siderophore-Fe(3+) uptake transporter (SIUT) (TC 3.A.1.21) family.</text>
</comment>
<comment type="caution">
    <text evidence="14">The sequence shown here is derived from an EMBL/GenBank/DDBJ whole genome shotgun (WGS) entry which is preliminary data.</text>
</comment>
<evidence type="ECO:0000256" key="3">
    <source>
        <dbReference type="ARBA" id="ARBA00022475"/>
    </source>
</evidence>
<dbReference type="InterPro" id="IPR003439">
    <property type="entry name" value="ABC_transporter-like_ATP-bd"/>
</dbReference>
<name>A0A7X5ZEE1_9MYCO</name>
<gene>
    <name evidence="14" type="ORF">FHU31_004144</name>
</gene>
<evidence type="ECO:0000313" key="14">
    <source>
        <dbReference type="EMBL" id="NIH97154.1"/>
    </source>
</evidence>
<dbReference type="PROSITE" id="PS50893">
    <property type="entry name" value="ABC_TRANSPORTER_2"/>
    <property type="match status" value="1"/>
</dbReference>
<comment type="subcellular location">
    <subcellularLocation>
        <location evidence="1">Cell inner membrane</location>
        <topology evidence="1">Multi-pass membrane protein</topology>
    </subcellularLocation>
</comment>
<dbReference type="InterPro" id="IPR011527">
    <property type="entry name" value="ABC1_TM_dom"/>
</dbReference>
<dbReference type="GO" id="GO:0016887">
    <property type="term" value="F:ATP hydrolysis activity"/>
    <property type="evidence" value="ECO:0007669"/>
    <property type="project" value="InterPro"/>
</dbReference>
<dbReference type="Gene3D" id="1.20.1560.10">
    <property type="entry name" value="ABC transporter type 1, transmembrane domain"/>
    <property type="match status" value="1"/>
</dbReference>
<evidence type="ECO:0000313" key="15">
    <source>
        <dbReference type="Proteomes" id="UP000547444"/>
    </source>
</evidence>
<dbReference type="RefSeq" id="WP_167161931.1">
    <property type="nucleotide sequence ID" value="NZ_JAANOW010000002.1"/>
</dbReference>
<feature type="transmembrane region" description="Helical" evidence="11">
    <location>
        <begin position="52"/>
        <end position="72"/>
    </location>
</feature>
<dbReference type="AlphaFoldDB" id="A0A7X5ZEE1"/>
<evidence type="ECO:0000256" key="1">
    <source>
        <dbReference type="ARBA" id="ARBA00004429"/>
    </source>
</evidence>
<organism evidence="14 15">
    <name type="scientific">Mycolicibacterium fluoranthenivorans</name>
    <dbReference type="NCBI Taxonomy" id="258505"/>
    <lineage>
        <taxon>Bacteria</taxon>
        <taxon>Bacillati</taxon>
        <taxon>Actinomycetota</taxon>
        <taxon>Actinomycetes</taxon>
        <taxon>Mycobacteriales</taxon>
        <taxon>Mycobacteriaceae</taxon>
        <taxon>Mycolicibacterium</taxon>
    </lineage>
</organism>
<feature type="transmembrane region" description="Helical" evidence="11">
    <location>
        <begin position="20"/>
        <end position="40"/>
    </location>
</feature>
<keyword evidence="7 14" id="KW-0067">ATP-binding</keyword>
<sequence>MIRGFLRILGPQRGLMFGYLAWVGAYGVLHGVAMVLLVPISQALFDGRYADAARWLAVLAAVVVAAAVAQYVQSSRAMRMALATMRLLHRRLGDHMVTLPLGWFRRDTVGSVSQIAVKGTTFVGTSGAHLITPIVLNTVSAATVVIGLALFDWRIAAVALVGGLILMACGALAARLIAGAEMLNHDAEVEVNTRVVEFARCQPVLRAFGRTGADFAPLSTALDAQHRVGRRALWRSVAGLMLNGVAVQAVFSALIGAGAWLAVGGGASEATGNGAELNPLTAVAILGLAARFASPLAALAEYGSAMRMARTELDRITDILDTPALPEPDSPQSVSIPGRVELDHVGFSYPGPAGQSEATGGGGRVVATDISFVAEPGTMTALVGPSGSGKTTLTRLIARFYDTDTGTVRVGGVDVRDQRTTDLMAQLSLVFQDVYLFDDTLWENVRIGRPGATDAEIAAAAETAGLTSVLQRLPDGWQTRVGEGGSALSGGERQRVSISRALLKDAPIVLFDEATSALDPENERYVAESIRTLAQRSTVIVIAHKLSTVTAADTIVVLSGTGEVADTGSHAELMARGGQYADFWAQRVAASGWAMGVG</sequence>
<keyword evidence="5 11" id="KW-0812">Transmembrane</keyword>
<feature type="transmembrane region" description="Helical" evidence="11">
    <location>
        <begin position="280"/>
        <end position="300"/>
    </location>
</feature>
<dbReference type="Proteomes" id="UP000547444">
    <property type="component" value="Unassembled WGS sequence"/>
</dbReference>
<evidence type="ECO:0000256" key="7">
    <source>
        <dbReference type="ARBA" id="ARBA00022840"/>
    </source>
</evidence>
<dbReference type="SMART" id="SM00382">
    <property type="entry name" value="AAA"/>
    <property type="match status" value="1"/>
</dbReference>
<dbReference type="SUPFAM" id="SSF52540">
    <property type="entry name" value="P-loop containing nucleoside triphosphate hydrolases"/>
    <property type="match status" value="1"/>
</dbReference>
<dbReference type="GO" id="GO:0005524">
    <property type="term" value="F:ATP binding"/>
    <property type="evidence" value="ECO:0007669"/>
    <property type="project" value="UniProtKB-KW"/>
</dbReference>
<dbReference type="GO" id="GO:0140359">
    <property type="term" value="F:ABC-type transporter activity"/>
    <property type="evidence" value="ECO:0007669"/>
    <property type="project" value="InterPro"/>
</dbReference>
<dbReference type="Pfam" id="PF00664">
    <property type="entry name" value="ABC_membrane"/>
    <property type="match status" value="1"/>
</dbReference>
<dbReference type="InterPro" id="IPR039421">
    <property type="entry name" value="Type_1_exporter"/>
</dbReference>
<accession>A0A7X5ZEE1</accession>
<feature type="transmembrane region" description="Helical" evidence="11">
    <location>
        <begin position="237"/>
        <end position="260"/>
    </location>
</feature>
<dbReference type="Gene3D" id="3.40.50.300">
    <property type="entry name" value="P-loop containing nucleotide triphosphate hydrolases"/>
    <property type="match status" value="1"/>
</dbReference>
<evidence type="ECO:0000256" key="6">
    <source>
        <dbReference type="ARBA" id="ARBA00022741"/>
    </source>
</evidence>
<evidence type="ECO:0000256" key="2">
    <source>
        <dbReference type="ARBA" id="ARBA00022448"/>
    </source>
</evidence>
<evidence type="ECO:0000256" key="11">
    <source>
        <dbReference type="SAM" id="Phobius"/>
    </source>
</evidence>
<dbReference type="PANTHER" id="PTHR24221:SF397">
    <property type="entry name" value="ABC TRANSPORTER, ATP-BINDING TRANSMEMBRANE PROTEIN"/>
    <property type="match status" value="1"/>
</dbReference>
<protein>
    <submittedName>
        <fullName evidence="14">ATP-binding cassette subfamily B protein</fullName>
    </submittedName>
</protein>
<keyword evidence="6" id="KW-0547">Nucleotide-binding</keyword>